<gene>
    <name evidence="2" type="ORF">D1Z90_03605</name>
</gene>
<feature type="signal peptide" evidence="1">
    <location>
        <begin position="1"/>
        <end position="21"/>
    </location>
</feature>
<sequence>MRTRTALTLGFTLMLSVPALALDRGDVRREHRENKVERRVEHRDLDRDNIQHRSRDIHHNQVIDKHEVRRAMRHPHNNVGNNVNIGNKVIVAPRRRTVNNIVVGRPYGHSYYGYGHYHDDNDAWKWLSFTAITLKILDNINESAQREHEEAQIKATTAPVGEQITWNEGDSSGYVVATKEGNDSGGNTCREFQQSITVGGKEEQAYGTACLQSDGSWKIVN</sequence>
<keyword evidence="1" id="KW-0732">Signal</keyword>
<evidence type="ECO:0000313" key="2">
    <source>
        <dbReference type="EMBL" id="RJG50568.1"/>
    </source>
</evidence>
<feature type="chain" id="PRO_5019298025" description="Surface antigen domain-containing protein" evidence="1">
    <location>
        <begin position="22"/>
        <end position="221"/>
    </location>
</feature>
<dbReference type="EMBL" id="QZCH01000002">
    <property type="protein sequence ID" value="RJG50568.1"/>
    <property type="molecule type" value="Genomic_DNA"/>
</dbReference>
<proteinExistence type="predicted"/>
<evidence type="ECO:0008006" key="4">
    <source>
        <dbReference type="Google" id="ProtNLM"/>
    </source>
</evidence>
<dbReference type="RefSeq" id="WP_119909370.1">
    <property type="nucleotide sequence ID" value="NZ_QZCH01000002.1"/>
</dbReference>
<comment type="caution">
    <text evidence="2">The sequence shown here is derived from an EMBL/GenBank/DDBJ whole genome shotgun (WGS) entry which is preliminary data.</text>
</comment>
<accession>A0A418YIV1</accession>
<protein>
    <recommendedName>
        <fullName evidence="4">Surface antigen domain-containing protein</fullName>
    </recommendedName>
</protein>
<name>A0A418YIV1_9GAMM</name>
<reference evidence="2 3" key="2">
    <citation type="submission" date="2019-01" db="EMBL/GenBank/DDBJ databases">
        <title>Motilimonas pumilus sp. nov., isolated from the gut of sea cucumber (Apostichopus japonicus).</title>
        <authorList>
            <person name="Wang F.-Q."/>
            <person name="Ren L.-H."/>
            <person name="Lin Y.-W."/>
            <person name="Sun G.-H."/>
            <person name="Du Z.-J."/>
            <person name="Zhao J.-X."/>
            <person name="Liu X.-J."/>
            <person name="Liu L.-J."/>
        </authorList>
    </citation>
    <scope>NUCLEOTIDE SEQUENCE [LARGE SCALE GENOMIC DNA]</scope>
    <source>
        <strain evidence="2 3">PLHSC7-2</strain>
    </source>
</reference>
<keyword evidence="3" id="KW-1185">Reference proteome</keyword>
<organism evidence="2 3">
    <name type="scientific">Motilimonas pumila</name>
    <dbReference type="NCBI Taxonomy" id="2303987"/>
    <lineage>
        <taxon>Bacteria</taxon>
        <taxon>Pseudomonadati</taxon>
        <taxon>Pseudomonadota</taxon>
        <taxon>Gammaproteobacteria</taxon>
        <taxon>Alteromonadales</taxon>
        <taxon>Alteromonadales genera incertae sedis</taxon>
        <taxon>Motilimonas</taxon>
    </lineage>
</organism>
<evidence type="ECO:0000256" key="1">
    <source>
        <dbReference type="SAM" id="SignalP"/>
    </source>
</evidence>
<dbReference type="Proteomes" id="UP000283255">
    <property type="component" value="Unassembled WGS sequence"/>
</dbReference>
<dbReference type="AlphaFoldDB" id="A0A418YIV1"/>
<evidence type="ECO:0000313" key="3">
    <source>
        <dbReference type="Proteomes" id="UP000283255"/>
    </source>
</evidence>
<reference evidence="2 3" key="1">
    <citation type="submission" date="2018-09" db="EMBL/GenBank/DDBJ databases">
        <authorList>
            <person name="Wang F."/>
        </authorList>
    </citation>
    <scope>NUCLEOTIDE SEQUENCE [LARGE SCALE GENOMIC DNA]</scope>
    <source>
        <strain evidence="2 3">PLHSC7-2</strain>
    </source>
</reference>
<dbReference type="OrthoDB" id="6170015at2"/>